<keyword evidence="3" id="KW-1185">Reference proteome</keyword>
<evidence type="ECO:0000313" key="3">
    <source>
        <dbReference type="Proteomes" id="UP000007800"/>
    </source>
</evidence>
<organism evidence="3">
    <name type="scientific">Perkinsus marinus (strain ATCC 50983 / TXsc)</name>
    <dbReference type="NCBI Taxonomy" id="423536"/>
    <lineage>
        <taxon>Eukaryota</taxon>
        <taxon>Sar</taxon>
        <taxon>Alveolata</taxon>
        <taxon>Perkinsozoa</taxon>
        <taxon>Perkinsea</taxon>
        <taxon>Perkinsida</taxon>
        <taxon>Perkinsidae</taxon>
        <taxon>Perkinsus</taxon>
    </lineage>
</organism>
<dbReference type="EMBL" id="GG681788">
    <property type="protein sequence ID" value="EER04221.1"/>
    <property type="molecule type" value="Genomic_DNA"/>
</dbReference>
<sequence>MGIIENCSTDEVKLIPVVYADDTLVILAGEDVQAVVDAVGRLLDNLAQHLPALGLNISEEKSVLLGDKTFVERYDHIRGIKVRPAIGYLGMRLTLGGSWLPHFEEAVARARREIEMCRRLVGKEGCSTLSPRGPSSEDG</sequence>
<evidence type="ECO:0000259" key="1">
    <source>
        <dbReference type="PROSITE" id="PS50878"/>
    </source>
</evidence>
<protein>
    <recommendedName>
        <fullName evidence="1">Reverse transcriptase domain-containing protein</fullName>
    </recommendedName>
</protein>
<dbReference type="RefSeq" id="XP_002772405.1">
    <property type="nucleotide sequence ID" value="XM_002772359.1"/>
</dbReference>
<dbReference type="InParanoid" id="C5LGC2"/>
<dbReference type="InterPro" id="IPR000477">
    <property type="entry name" value="RT_dom"/>
</dbReference>
<dbReference type="Proteomes" id="UP000007800">
    <property type="component" value="Unassembled WGS sequence"/>
</dbReference>
<feature type="non-terminal residue" evidence="2">
    <location>
        <position position="139"/>
    </location>
</feature>
<dbReference type="GeneID" id="9045655"/>
<gene>
    <name evidence="2" type="ORF">Pmar_PMAR022033</name>
</gene>
<dbReference type="PROSITE" id="PS50878">
    <property type="entry name" value="RT_POL"/>
    <property type="match status" value="1"/>
</dbReference>
<name>C5LGC2_PERM5</name>
<reference evidence="2 3" key="1">
    <citation type="submission" date="2008-07" db="EMBL/GenBank/DDBJ databases">
        <authorList>
            <person name="El-Sayed N."/>
            <person name="Caler E."/>
            <person name="Inman J."/>
            <person name="Amedeo P."/>
            <person name="Hass B."/>
            <person name="Wortman J."/>
        </authorList>
    </citation>
    <scope>NUCLEOTIDE SEQUENCE [LARGE SCALE GENOMIC DNA]</scope>
    <source>
        <strain evidence="3">ATCC 50983 / TXsc</strain>
    </source>
</reference>
<evidence type="ECO:0000313" key="2">
    <source>
        <dbReference type="EMBL" id="EER04221.1"/>
    </source>
</evidence>
<feature type="domain" description="Reverse transcriptase" evidence="1">
    <location>
        <begin position="1"/>
        <end position="93"/>
    </location>
</feature>
<proteinExistence type="predicted"/>
<dbReference type="AlphaFoldDB" id="C5LGC2"/>
<accession>C5LGC2</accession>